<gene>
    <name evidence="2" type="ORF">CEUTPL_LOCUS6341</name>
</gene>
<evidence type="ECO:0000313" key="3">
    <source>
        <dbReference type="Proteomes" id="UP001152799"/>
    </source>
</evidence>
<dbReference type="OrthoDB" id="10484917at2759"/>
<reference evidence="2" key="1">
    <citation type="submission" date="2022-01" db="EMBL/GenBank/DDBJ databases">
        <authorList>
            <person name="King R."/>
        </authorList>
    </citation>
    <scope>NUCLEOTIDE SEQUENCE</scope>
</reference>
<evidence type="ECO:0000256" key="1">
    <source>
        <dbReference type="SAM" id="MobiDB-lite"/>
    </source>
</evidence>
<organism evidence="2 3">
    <name type="scientific">Ceutorhynchus assimilis</name>
    <name type="common">cabbage seed weevil</name>
    <dbReference type="NCBI Taxonomy" id="467358"/>
    <lineage>
        <taxon>Eukaryota</taxon>
        <taxon>Metazoa</taxon>
        <taxon>Ecdysozoa</taxon>
        <taxon>Arthropoda</taxon>
        <taxon>Hexapoda</taxon>
        <taxon>Insecta</taxon>
        <taxon>Pterygota</taxon>
        <taxon>Neoptera</taxon>
        <taxon>Endopterygota</taxon>
        <taxon>Coleoptera</taxon>
        <taxon>Polyphaga</taxon>
        <taxon>Cucujiformia</taxon>
        <taxon>Curculionidae</taxon>
        <taxon>Ceutorhynchinae</taxon>
        <taxon>Ceutorhynchus</taxon>
    </lineage>
</organism>
<dbReference type="EMBL" id="OU892279">
    <property type="protein sequence ID" value="CAG9765738.1"/>
    <property type="molecule type" value="Genomic_DNA"/>
</dbReference>
<name>A0A9N9QHV1_9CUCU</name>
<dbReference type="GO" id="GO:0071897">
    <property type="term" value="P:DNA biosynthetic process"/>
    <property type="evidence" value="ECO:0007669"/>
    <property type="project" value="UniProtKB-ARBA"/>
</dbReference>
<feature type="region of interest" description="Disordered" evidence="1">
    <location>
        <begin position="1"/>
        <end position="40"/>
    </location>
</feature>
<dbReference type="SUPFAM" id="SSF56672">
    <property type="entry name" value="DNA/RNA polymerases"/>
    <property type="match status" value="1"/>
</dbReference>
<dbReference type="AlphaFoldDB" id="A0A9N9QHV1"/>
<protein>
    <submittedName>
        <fullName evidence="2">Uncharacterized protein</fullName>
    </submittedName>
</protein>
<dbReference type="InterPro" id="IPR043502">
    <property type="entry name" value="DNA/RNA_pol_sf"/>
</dbReference>
<evidence type="ECO:0000313" key="2">
    <source>
        <dbReference type="EMBL" id="CAG9765738.1"/>
    </source>
</evidence>
<keyword evidence="3" id="KW-1185">Reference proteome</keyword>
<accession>A0A9N9QHV1</accession>
<sequence>MSEEEVTGFSDYSKEEKDYSADSDSSDSGSEDEDDVAAPAKFDYSFSDDVPLSNLVNQRKWEPVAGDRNNFVLTPSYTAEDALIADYKREEESKDKIIRDKHYTKALAEVTKMFRPPIKYRPVSFPDLRYYPWTLPTSAEAPYTNDSYWKADVKKIRSRKNKLTMEDFHFITYMYNEIFIHNRTNVHRIEDGIYTDIHGNDLKYHNQAHARSHFVKAEGDDKIRMVFGVPKLLIQVETMFLWPLVNDLVNRDGPMLWGYETLKGGWYKMYQYMSDLPTPQTYLALDWKQFDKRAEFGVIDDLHDIESYIDFENGYMPTIDYPETYIDPQRLHSHTYFSTGCAMRSSIHQTSYPTESYTNVNTQA</sequence>
<dbReference type="Proteomes" id="UP001152799">
    <property type="component" value="Chromosome 3"/>
</dbReference>
<proteinExistence type="predicted"/>